<reference evidence="2 3" key="1">
    <citation type="submission" date="2016-09" db="EMBL/GenBank/DDBJ databases">
        <title>Pseudonocardia autotrophica DSM535, a candidate organism with high potential of specific P450 cytochromes.</title>
        <authorList>
            <person name="Grumaz C."/>
            <person name="Vainshtein Y."/>
            <person name="Kirstahler P."/>
            <person name="Sohn K."/>
        </authorList>
    </citation>
    <scope>NUCLEOTIDE SEQUENCE [LARGE SCALE GENOMIC DNA]</scope>
    <source>
        <strain evidence="2 3">DSM 535</strain>
    </source>
</reference>
<name>A0A1Y2MIA8_PSEAH</name>
<evidence type="ECO:0000313" key="3">
    <source>
        <dbReference type="Proteomes" id="UP000194360"/>
    </source>
</evidence>
<keyword evidence="2" id="KW-0808">Transferase</keyword>
<protein>
    <submittedName>
        <fullName evidence="2">Succinyl-CoA:(R)-benzylsuccinate CoA-transferase subunit BbsE</fullName>
        <ecNumber evidence="2">2.8.3.15</ecNumber>
    </submittedName>
</protein>
<dbReference type="Proteomes" id="UP000194360">
    <property type="component" value="Unassembled WGS sequence"/>
</dbReference>
<keyword evidence="3" id="KW-1185">Reference proteome</keyword>
<dbReference type="PANTHER" id="PTHR48228">
    <property type="entry name" value="SUCCINYL-COA--D-CITRAMALATE COA-TRANSFERASE"/>
    <property type="match status" value="1"/>
</dbReference>
<comment type="caution">
    <text evidence="2">The sequence shown here is derived from an EMBL/GenBank/DDBJ whole genome shotgun (WGS) entry which is preliminary data.</text>
</comment>
<dbReference type="InterPro" id="IPR044855">
    <property type="entry name" value="CoA-Trfase_III_dom3_sf"/>
</dbReference>
<dbReference type="InterPro" id="IPR003673">
    <property type="entry name" value="CoA-Trfase_fam_III"/>
</dbReference>
<sequence>MSGPLSGLRVVELGGIGPVPHAAMILGDLGADVVRVQRPGGFEIVSPDRDHLLRSRRTHLLDLKDPDDRARVTDLAEHADVVLEGFRPGVAERIGVGPDDLTARNPRLIYGRMTGWGRTGPLSDAAGHDINYIALNGTLHAMGPHDGPPSPPLNLAGDFGGGSMLLVTGVLSALWERERSGRGQIVDAAMVDGSALLMQSIWAWRGIGFWDDARGTNMLDGGAPFYRTYRCADGGYVAVGAIEPQFYGDLLKGLGLAGEALPDQNDRTGWPELTSVFARVFAERTRDGWTEAFRGLDACVTPVLSFDEAVAHPHAGERNAFRELDGIPQPAPAPRFSRTRPADPTPPVPPTPVGDTLDRWNGGTTS</sequence>
<organism evidence="2 3">
    <name type="scientific">Pseudonocardia autotrophica</name>
    <name type="common">Amycolata autotrophica</name>
    <name type="synonym">Nocardia autotrophica</name>
    <dbReference type="NCBI Taxonomy" id="2074"/>
    <lineage>
        <taxon>Bacteria</taxon>
        <taxon>Bacillati</taxon>
        <taxon>Actinomycetota</taxon>
        <taxon>Actinomycetes</taxon>
        <taxon>Pseudonocardiales</taxon>
        <taxon>Pseudonocardiaceae</taxon>
        <taxon>Pseudonocardia</taxon>
    </lineage>
</organism>
<gene>
    <name evidence="2" type="primary">bbsE_2</name>
    <name evidence="2" type="ORF">BG845_06462</name>
</gene>
<proteinExistence type="predicted"/>
<dbReference type="EC" id="2.8.3.15" evidence="2"/>
<dbReference type="AlphaFoldDB" id="A0A1Y2MIA8"/>
<dbReference type="OrthoDB" id="9797653at2"/>
<dbReference type="STRING" id="2074.BG845_06462"/>
<feature type="region of interest" description="Disordered" evidence="1">
    <location>
        <begin position="324"/>
        <end position="366"/>
    </location>
</feature>
<dbReference type="Pfam" id="PF02515">
    <property type="entry name" value="CoA_transf_3"/>
    <property type="match status" value="1"/>
</dbReference>
<dbReference type="PANTHER" id="PTHR48228:SF5">
    <property type="entry name" value="ALPHA-METHYLACYL-COA RACEMASE"/>
    <property type="match status" value="1"/>
</dbReference>
<dbReference type="SUPFAM" id="SSF89796">
    <property type="entry name" value="CoA-transferase family III (CaiB/BaiF)"/>
    <property type="match status" value="1"/>
</dbReference>
<dbReference type="InterPro" id="IPR023606">
    <property type="entry name" value="CoA-Trfase_III_dom_1_sf"/>
</dbReference>
<feature type="compositionally biased region" description="Pro residues" evidence="1">
    <location>
        <begin position="343"/>
        <end position="352"/>
    </location>
</feature>
<dbReference type="EMBL" id="MIGB01000063">
    <property type="protein sequence ID" value="OSY34892.1"/>
    <property type="molecule type" value="Genomic_DNA"/>
</dbReference>
<accession>A0A1Y2MIA8</accession>
<evidence type="ECO:0000313" key="2">
    <source>
        <dbReference type="EMBL" id="OSY34892.1"/>
    </source>
</evidence>
<dbReference type="RefSeq" id="WP_085916508.1">
    <property type="nucleotide sequence ID" value="NZ_AP018920.1"/>
</dbReference>
<dbReference type="Gene3D" id="3.40.50.10540">
    <property type="entry name" value="Crotonobetainyl-coa:carnitine coa-transferase, domain 1"/>
    <property type="match status" value="1"/>
</dbReference>
<dbReference type="InterPro" id="IPR050509">
    <property type="entry name" value="CoA-transferase_III"/>
</dbReference>
<dbReference type="GO" id="GO:0033877">
    <property type="term" value="F:succinyl-CoA:(R)-benzylsuccinate CoA-transferase activity"/>
    <property type="evidence" value="ECO:0007669"/>
    <property type="project" value="UniProtKB-EC"/>
</dbReference>
<evidence type="ECO:0000256" key="1">
    <source>
        <dbReference type="SAM" id="MobiDB-lite"/>
    </source>
</evidence>
<dbReference type="Gene3D" id="3.30.1540.10">
    <property type="entry name" value="formyl-coa transferase, domain 3"/>
    <property type="match status" value="1"/>
</dbReference>